<protein>
    <submittedName>
        <fullName evidence="6">(S)-3,5-dihydroxyphenylglycine transaminase</fullName>
    </submittedName>
</protein>
<dbReference type="Proteomes" id="UP000247569">
    <property type="component" value="Unassembled WGS sequence"/>
</dbReference>
<keyword evidence="2" id="KW-0032">Aminotransferase</keyword>
<sequence length="436" mass="47729">MAAIRSEMSLELLALHASASFPGANSMNFLNEVANHFPDAISFAAGRPFEGFFDIQSVHGYLATYREHLLTKSGYDEATVLRTLMQYGRTKGIIHDLIAAHLDIDENITVDPESIVVTVGCQEAMFLTLRALRRTADDVVLAVLPGYVGFAGAAQLADMTVLGVKDSTAGIDLDDLLVVLDRAEAAGRKPRACYVTPDFANPTGISFSVQTRNQLLRIAEEHDFLILEDNPYGMFYGDNGYLPTLKALDRTQRVVYLGSFAKTGFPGARVGYVVADQRVHTGGEHTELLADQLAKIKSMLTVNTSPIAQAIIGGKLLQNGGSVRLASVRERQIYQNNLHRILTGLATRFPPGTVPSVSWNTPTGGFFLVLTVPFTVDDDLLTISALEHGVLWTPLHYFYGDGLPRNRLRLSFSHLTPDEIDTGLDRLAAFVRKYSV</sequence>
<accession>A0A318KCC5</accession>
<keyword evidence="7" id="KW-1185">Reference proteome</keyword>
<dbReference type="PANTHER" id="PTHR42790:SF19">
    <property type="entry name" value="KYNURENINE_ALPHA-AMINOADIPATE AMINOTRANSFERASE, MITOCHONDRIAL"/>
    <property type="match status" value="1"/>
</dbReference>
<dbReference type="CDD" id="cd00609">
    <property type="entry name" value="AAT_like"/>
    <property type="match status" value="1"/>
</dbReference>
<dbReference type="GO" id="GO:1901605">
    <property type="term" value="P:alpha-amino acid metabolic process"/>
    <property type="evidence" value="ECO:0007669"/>
    <property type="project" value="TreeGrafter"/>
</dbReference>
<dbReference type="InterPro" id="IPR050859">
    <property type="entry name" value="Class-I_PLP-dep_aminotransf"/>
</dbReference>
<dbReference type="Pfam" id="PF00155">
    <property type="entry name" value="Aminotran_1_2"/>
    <property type="match status" value="1"/>
</dbReference>
<organism evidence="6 7">
    <name type="scientific">Nocardia tenerifensis</name>
    <dbReference type="NCBI Taxonomy" id="228006"/>
    <lineage>
        <taxon>Bacteria</taxon>
        <taxon>Bacillati</taxon>
        <taxon>Actinomycetota</taxon>
        <taxon>Actinomycetes</taxon>
        <taxon>Mycobacteriales</taxon>
        <taxon>Nocardiaceae</taxon>
        <taxon>Nocardia</taxon>
    </lineage>
</organism>
<dbReference type="GO" id="GO:0030170">
    <property type="term" value="F:pyridoxal phosphate binding"/>
    <property type="evidence" value="ECO:0007669"/>
    <property type="project" value="InterPro"/>
</dbReference>
<comment type="caution">
    <text evidence="6">The sequence shown here is derived from an EMBL/GenBank/DDBJ whole genome shotgun (WGS) entry which is preliminary data.</text>
</comment>
<feature type="domain" description="Aminotransferase class I/classII large" evidence="5">
    <location>
        <begin position="83"/>
        <end position="427"/>
    </location>
</feature>
<dbReference type="RefSeq" id="WP_040742979.1">
    <property type="nucleotide sequence ID" value="NZ_QJKF01000020.1"/>
</dbReference>
<proteinExistence type="predicted"/>
<comment type="cofactor">
    <cofactor evidence="1">
        <name>pyridoxal 5'-phosphate</name>
        <dbReference type="ChEBI" id="CHEBI:597326"/>
    </cofactor>
</comment>
<dbReference type="Gene3D" id="3.40.640.10">
    <property type="entry name" value="Type I PLP-dependent aspartate aminotransferase-like (Major domain)"/>
    <property type="match status" value="1"/>
</dbReference>
<reference evidence="6 7" key="1">
    <citation type="submission" date="2018-05" db="EMBL/GenBank/DDBJ databases">
        <title>Genomic Encyclopedia of Type Strains, Phase IV (KMG-IV): sequencing the most valuable type-strain genomes for metagenomic binning, comparative biology and taxonomic classification.</title>
        <authorList>
            <person name="Goeker M."/>
        </authorList>
    </citation>
    <scope>NUCLEOTIDE SEQUENCE [LARGE SCALE GENOMIC DNA]</scope>
    <source>
        <strain evidence="6 7">DSM 44704</strain>
    </source>
</reference>
<evidence type="ECO:0000313" key="7">
    <source>
        <dbReference type="Proteomes" id="UP000247569"/>
    </source>
</evidence>
<evidence type="ECO:0000256" key="4">
    <source>
        <dbReference type="ARBA" id="ARBA00022898"/>
    </source>
</evidence>
<evidence type="ECO:0000256" key="3">
    <source>
        <dbReference type="ARBA" id="ARBA00022679"/>
    </source>
</evidence>
<evidence type="ECO:0000256" key="1">
    <source>
        <dbReference type="ARBA" id="ARBA00001933"/>
    </source>
</evidence>
<dbReference type="InterPro" id="IPR015422">
    <property type="entry name" value="PyrdxlP-dep_Trfase_small"/>
</dbReference>
<dbReference type="EMBL" id="QJKF01000020">
    <property type="protein sequence ID" value="PXX56267.1"/>
    <property type="molecule type" value="Genomic_DNA"/>
</dbReference>
<dbReference type="GO" id="GO:0008483">
    <property type="term" value="F:transaminase activity"/>
    <property type="evidence" value="ECO:0007669"/>
    <property type="project" value="UniProtKB-KW"/>
</dbReference>
<keyword evidence="3" id="KW-0808">Transferase</keyword>
<dbReference type="AlphaFoldDB" id="A0A318KCC5"/>
<keyword evidence="4" id="KW-0663">Pyridoxal phosphate</keyword>
<dbReference type="PANTHER" id="PTHR42790">
    <property type="entry name" value="AMINOTRANSFERASE"/>
    <property type="match status" value="1"/>
</dbReference>
<gene>
    <name evidence="6" type="ORF">DFR70_1208</name>
</gene>
<dbReference type="InterPro" id="IPR015421">
    <property type="entry name" value="PyrdxlP-dep_Trfase_major"/>
</dbReference>
<dbReference type="Gene3D" id="3.90.1150.10">
    <property type="entry name" value="Aspartate Aminotransferase, domain 1"/>
    <property type="match status" value="1"/>
</dbReference>
<dbReference type="InterPro" id="IPR015424">
    <property type="entry name" value="PyrdxlP-dep_Trfase"/>
</dbReference>
<evidence type="ECO:0000313" key="6">
    <source>
        <dbReference type="EMBL" id="PXX56267.1"/>
    </source>
</evidence>
<evidence type="ECO:0000256" key="2">
    <source>
        <dbReference type="ARBA" id="ARBA00022576"/>
    </source>
</evidence>
<dbReference type="InterPro" id="IPR004839">
    <property type="entry name" value="Aminotransferase_I/II_large"/>
</dbReference>
<dbReference type="SUPFAM" id="SSF53383">
    <property type="entry name" value="PLP-dependent transferases"/>
    <property type="match status" value="1"/>
</dbReference>
<name>A0A318KCC5_9NOCA</name>
<evidence type="ECO:0000259" key="5">
    <source>
        <dbReference type="Pfam" id="PF00155"/>
    </source>
</evidence>